<dbReference type="EMBL" id="BFBR01000005">
    <property type="protein sequence ID" value="GBF58082.1"/>
    <property type="molecule type" value="Genomic_DNA"/>
</dbReference>
<comment type="similarity">
    <text evidence="1 4">Belongs to the polyphosphate kinase 2 (PPK2) family. Class I subfamily.</text>
</comment>
<dbReference type="Gene3D" id="3.40.50.300">
    <property type="entry name" value="P-loop containing nucleotide triphosphate hydrolases"/>
    <property type="match status" value="1"/>
</dbReference>
<dbReference type="RefSeq" id="WP_108984956.1">
    <property type="nucleotide sequence ID" value="NZ_BFBR01000005.1"/>
</dbReference>
<organism evidence="6 7">
    <name type="scientific">Candidatus Phycosocius bacilliformis</name>
    <dbReference type="NCBI Taxonomy" id="1445552"/>
    <lineage>
        <taxon>Bacteria</taxon>
        <taxon>Pseudomonadati</taxon>
        <taxon>Pseudomonadota</taxon>
        <taxon>Alphaproteobacteria</taxon>
        <taxon>Caulobacterales</taxon>
        <taxon>Caulobacterales incertae sedis</taxon>
        <taxon>Candidatus Phycosocius</taxon>
    </lineage>
</organism>
<evidence type="ECO:0000256" key="4">
    <source>
        <dbReference type="RuleBase" id="RU369062"/>
    </source>
</evidence>
<evidence type="ECO:0000313" key="6">
    <source>
        <dbReference type="EMBL" id="GBF58082.1"/>
    </source>
</evidence>
<dbReference type="InterPro" id="IPR016898">
    <property type="entry name" value="Polyphosphate_phosphotransfera"/>
</dbReference>
<dbReference type="GO" id="GO:0006793">
    <property type="term" value="P:phosphorus metabolic process"/>
    <property type="evidence" value="ECO:0007669"/>
    <property type="project" value="InterPro"/>
</dbReference>
<dbReference type="PANTHER" id="PTHR34383:SF1">
    <property type="entry name" value="ADP-POLYPHOSPHATE PHOSPHOTRANSFERASE"/>
    <property type="match status" value="1"/>
</dbReference>
<feature type="domain" description="Polyphosphate kinase-2-related" evidence="5">
    <location>
        <begin position="13"/>
        <end position="236"/>
    </location>
</feature>
<dbReference type="SUPFAM" id="SSF52540">
    <property type="entry name" value="P-loop containing nucleoside triphosphate hydrolases"/>
    <property type="match status" value="1"/>
</dbReference>
<dbReference type="InterPro" id="IPR027417">
    <property type="entry name" value="P-loop_NTPase"/>
</dbReference>
<evidence type="ECO:0000256" key="3">
    <source>
        <dbReference type="ARBA" id="ARBA00022777"/>
    </source>
</evidence>
<dbReference type="Pfam" id="PF03976">
    <property type="entry name" value="PPK2"/>
    <property type="match status" value="1"/>
</dbReference>
<protein>
    <recommendedName>
        <fullName evidence="4">ADP/GDP-polyphosphate phosphotransferase</fullName>
        <ecNumber evidence="4">2.7.4.-</ecNumber>
    </recommendedName>
    <alternativeName>
        <fullName evidence="4">Polyphosphate kinase PPK2</fullName>
    </alternativeName>
</protein>
<sequence length="264" mass="30002">MARNTKTSSATKLSEEAFLERLEPLQIAMVKTQQWLMDQGIKVLIVFEGRDAAGKDGSIKRLVEHMSARATRVVALPKPSDREKSQWHFQRYTAHLPAAGEVVIFNRSWYNRGGVEPVMGFCTPEEHADFLRDVVPFETMLHESGTRIIKLWLDISREEQAKRLEERRSDPLSQLKISPLDAVAQEKWDDYSAARNQMLTHTHSARTPWVCVRADSKKHARLAIMAHILRELACPNLTKPIAAPSPDLLFKFTPKAIKDGRLAV</sequence>
<keyword evidence="7" id="KW-1185">Reference proteome</keyword>
<dbReference type="GO" id="GO:0008976">
    <property type="term" value="F:polyphosphate kinase activity"/>
    <property type="evidence" value="ECO:0007669"/>
    <property type="project" value="UniProtKB-UniRule"/>
</dbReference>
<evidence type="ECO:0000259" key="5">
    <source>
        <dbReference type="Pfam" id="PF03976"/>
    </source>
</evidence>
<dbReference type="AlphaFoldDB" id="A0A2P2EAL1"/>
<reference evidence="6 7" key="1">
    <citation type="journal article" date="2018" name="Genome Announc.">
        <title>Draft Genome Sequence of "Candidatus Phycosocius bacilliformis," an Alphaproteobacterial Ectosymbiont of the Hydrocarbon-Producing Green Alga Botryococcus braunii.</title>
        <authorList>
            <person name="Tanabe Y."/>
            <person name="Yamaguchi H."/>
            <person name="Watanabe M.M."/>
        </authorList>
    </citation>
    <scope>NUCLEOTIDE SEQUENCE [LARGE SCALE GENOMIC DNA]</scope>
    <source>
        <strain evidence="6 7">BOTRYCO-2</strain>
    </source>
</reference>
<gene>
    <name evidence="6" type="primary">tmk_2</name>
    <name evidence="6" type="ORF">PbB2_01753</name>
</gene>
<dbReference type="InterPro" id="IPR022488">
    <property type="entry name" value="PPK2-related"/>
</dbReference>
<evidence type="ECO:0000256" key="2">
    <source>
        <dbReference type="ARBA" id="ARBA00022679"/>
    </source>
</evidence>
<dbReference type="EC" id="2.7.4.-" evidence="4"/>
<comment type="subunit">
    <text evidence="4">Homotetramer.</text>
</comment>
<dbReference type="Proteomes" id="UP000245086">
    <property type="component" value="Unassembled WGS sequence"/>
</dbReference>
<dbReference type="InterPro" id="IPR022486">
    <property type="entry name" value="PPK2_PA0141"/>
</dbReference>
<evidence type="ECO:0000313" key="7">
    <source>
        <dbReference type="Proteomes" id="UP000245086"/>
    </source>
</evidence>
<dbReference type="PIRSF" id="PIRSF028756">
    <property type="entry name" value="PPK2_prd"/>
    <property type="match status" value="1"/>
</dbReference>
<comment type="caution">
    <text evidence="6">The sequence shown here is derived from an EMBL/GenBank/DDBJ whole genome shotgun (WGS) entry which is preliminary data.</text>
</comment>
<proteinExistence type="inferred from homology"/>
<evidence type="ECO:0000256" key="1">
    <source>
        <dbReference type="ARBA" id="ARBA00009924"/>
    </source>
</evidence>
<comment type="function">
    <text evidence="4">Uses inorganic polyphosphate (polyP) as a donor to convert GDP to GTP or ADP to ATP.</text>
</comment>
<dbReference type="OrthoDB" id="9775224at2"/>
<dbReference type="NCBIfam" id="TIGR03707">
    <property type="entry name" value="PPK2_P_aer"/>
    <property type="match status" value="1"/>
</dbReference>
<dbReference type="PANTHER" id="PTHR34383">
    <property type="entry name" value="POLYPHOSPHATE:AMP PHOSPHOTRANSFERASE-RELATED"/>
    <property type="match status" value="1"/>
</dbReference>
<keyword evidence="2 4" id="KW-0808">Transferase</keyword>
<keyword evidence="3 4" id="KW-0418">Kinase</keyword>
<name>A0A2P2EAL1_9PROT</name>
<accession>A0A2P2EAL1</accession>